<dbReference type="Gene3D" id="3.40.50.720">
    <property type="entry name" value="NAD(P)-binding Rossmann-like Domain"/>
    <property type="match status" value="2"/>
</dbReference>
<proteinExistence type="inferred from homology"/>
<comment type="similarity">
    <text evidence="3">Belongs to the D-isomer specific 2-hydroxyacid dehydrogenase family.</text>
</comment>
<gene>
    <name evidence="6" type="ORF">GCM10007879_19000</name>
</gene>
<evidence type="ECO:0000313" key="6">
    <source>
        <dbReference type="EMBL" id="GLQ17651.1"/>
    </source>
</evidence>
<dbReference type="CDD" id="cd12156">
    <property type="entry name" value="HPPR"/>
    <property type="match status" value="1"/>
</dbReference>
<evidence type="ECO:0000259" key="4">
    <source>
        <dbReference type="Pfam" id="PF00389"/>
    </source>
</evidence>
<dbReference type="InterPro" id="IPR050223">
    <property type="entry name" value="D-isomer_2-hydroxyacid_DH"/>
</dbReference>
<dbReference type="PANTHER" id="PTHR10996:SF178">
    <property type="entry name" value="2-HYDROXYACID DEHYDROGENASE YGL185C-RELATED"/>
    <property type="match status" value="1"/>
</dbReference>
<dbReference type="InterPro" id="IPR036291">
    <property type="entry name" value="NAD(P)-bd_dom_sf"/>
</dbReference>
<dbReference type="Proteomes" id="UP001161405">
    <property type="component" value="Unassembled WGS sequence"/>
</dbReference>
<reference evidence="6" key="2">
    <citation type="submission" date="2023-01" db="EMBL/GenBank/DDBJ databases">
        <title>Draft genome sequence of Maritalea porphyrae strain NBRC 107169.</title>
        <authorList>
            <person name="Sun Q."/>
            <person name="Mori K."/>
        </authorList>
    </citation>
    <scope>NUCLEOTIDE SEQUENCE</scope>
    <source>
        <strain evidence="6">NBRC 107169</strain>
    </source>
</reference>
<organism evidence="6 7">
    <name type="scientific">Maritalea porphyrae</name>
    <dbReference type="NCBI Taxonomy" id="880732"/>
    <lineage>
        <taxon>Bacteria</taxon>
        <taxon>Pseudomonadati</taxon>
        <taxon>Pseudomonadota</taxon>
        <taxon>Alphaproteobacteria</taxon>
        <taxon>Hyphomicrobiales</taxon>
        <taxon>Devosiaceae</taxon>
        <taxon>Maritalea</taxon>
    </lineage>
</organism>
<feature type="domain" description="D-isomer specific 2-hydroxyacid dehydrogenase catalytic" evidence="4">
    <location>
        <begin position="4"/>
        <end position="308"/>
    </location>
</feature>
<comment type="caution">
    <text evidence="6">The sequence shown here is derived from an EMBL/GenBank/DDBJ whole genome shotgun (WGS) entry which is preliminary data.</text>
</comment>
<evidence type="ECO:0000256" key="2">
    <source>
        <dbReference type="ARBA" id="ARBA00023027"/>
    </source>
</evidence>
<evidence type="ECO:0000256" key="1">
    <source>
        <dbReference type="ARBA" id="ARBA00023002"/>
    </source>
</evidence>
<name>A0ABQ5UQW3_9HYPH</name>
<protein>
    <submittedName>
        <fullName evidence="6">D-2-hydroxyacid dehydrogenase</fullName>
    </submittedName>
</protein>
<dbReference type="Pfam" id="PF00389">
    <property type="entry name" value="2-Hacid_dh"/>
    <property type="match status" value="1"/>
</dbReference>
<evidence type="ECO:0000313" key="7">
    <source>
        <dbReference type="Proteomes" id="UP001161405"/>
    </source>
</evidence>
<evidence type="ECO:0000256" key="3">
    <source>
        <dbReference type="RuleBase" id="RU003719"/>
    </source>
</evidence>
<dbReference type="SUPFAM" id="SSF52283">
    <property type="entry name" value="Formate/glycerate dehydrogenase catalytic domain-like"/>
    <property type="match status" value="1"/>
</dbReference>
<dbReference type="PANTHER" id="PTHR10996">
    <property type="entry name" value="2-HYDROXYACID DEHYDROGENASE-RELATED"/>
    <property type="match status" value="1"/>
</dbReference>
<dbReference type="InterPro" id="IPR006139">
    <property type="entry name" value="D-isomer_2_OHA_DH_cat_dom"/>
</dbReference>
<dbReference type="EMBL" id="BSNI01000002">
    <property type="protein sequence ID" value="GLQ17651.1"/>
    <property type="molecule type" value="Genomic_DNA"/>
</dbReference>
<dbReference type="InterPro" id="IPR006140">
    <property type="entry name" value="D-isomer_DH_NAD-bd"/>
</dbReference>
<keyword evidence="2" id="KW-0520">NAD</keyword>
<dbReference type="Pfam" id="PF02826">
    <property type="entry name" value="2-Hacid_dh_C"/>
    <property type="match status" value="1"/>
</dbReference>
<accession>A0ABQ5UQW3</accession>
<reference evidence="6" key="1">
    <citation type="journal article" date="2014" name="Int. J. Syst. Evol. Microbiol.">
        <title>Complete genome of a new Firmicutes species belonging to the dominant human colonic microbiota ('Ruminococcus bicirculans') reveals two chromosomes and a selective capacity to utilize plant glucans.</title>
        <authorList>
            <consortium name="NISC Comparative Sequencing Program"/>
            <person name="Wegmann U."/>
            <person name="Louis P."/>
            <person name="Goesmann A."/>
            <person name="Henrissat B."/>
            <person name="Duncan S.H."/>
            <person name="Flint H.J."/>
        </authorList>
    </citation>
    <scope>NUCLEOTIDE SEQUENCE</scope>
    <source>
        <strain evidence="6">NBRC 107169</strain>
    </source>
</reference>
<keyword evidence="7" id="KW-1185">Reference proteome</keyword>
<keyword evidence="1 3" id="KW-0560">Oxidoreductase</keyword>
<feature type="domain" description="D-isomer specific 2-hydroxyacid dehydrogenase NAD-binding" evidence="5">
    <location>
        <begin position="104"/>
        <end position="277"/>
    </location>
</feature>
<evidence type="ECO:0000259" key="5">
    <source>
        <dbReference type="Pfam" id="PF02826"/>
    </source>
</evidence>
<sequence>MKKILLAGQVPQDCIEMLENKFELFKLYEAANRDAFLLEHGDKIDGVTGGRIDAELISQLPNLKVIANYGVGYDNVDVGAASTRGIRVSNTPNRLNAAVAELTVGLMVSLAREIPSNHAYVKSGRWASEGQTPLTAQLAGARVGILGLGRIGKAIAVRLTAFDMEVSYHGRTHQKDQPYHYFDDLTDMAKNVDWLVVIAPGGEGTHKIITREVLQALGANGSFVNIARGNMVDQDALIDLLSNGGLRGAALDVFDGEPEVPEALRMLDNVILSPHKGSATRQTRAQMSSQVVENLVAYFEKGELLDPVI</sequence>
<dbReference type="SUPFAM" id="SSF51735">
    <property type="entry name" value="NAD(P)-binding Rossmann-fold domains"/>
    <property type="match status" value="1"/>
</dbReference>
<dbReference type="RefSeq" id="WP_284363963.1">
    <property type="nucleotide sequence ID" value="NZ_BSNI01000002.1"/>
</dbReference>